<dbReference type="STRING" id="1518501.CQ10_03150"/>
<evidence type="ECO:0000313" key="3">
    <source>
        <dbReference type="EMBL" id="KRR00882.1"/>
    </source>
</evidence>
<organism evidence="3 4">
    <name type="scientific">Bradyrhizobium valentinum</name>
    <dbReference type="NCBI Taxonomy" id="1518501"/>
    <lineage>
        <taxon>Bacteria</taxon>
        <taxon>Pseudomonadati</taxon>
        <taxon>Pseudomonadota</taxon>
        <taxon>Alphaproteobacteria</taxon>
        <taxon>Hyphomicrobiales</taxon>
        <taxon>Nitrobacteraceae</taxon>
        <taxon>Bradyrhizobium</taxon>
    </lineage>
</organism>
<comment type="similarity">
    <text evidence="1">Belongs to the AHA1 family.</text>
</comment>
<sequence>MPLKKDETGKRWVEMELIVNGTPEQVWQAMATGPGNTAWFTKTRIDEHIGGAIHFDFGPNGSSTGEVTAWEPPFRFGYVERNWSEGAPPVATEITVASRSGGRCVVRMVHSLFASTDDWDDQLEGFESGWPGFFEVLRVYLAHFAGRKAASFHAMASDEGAQSGVWKRLTEKLGLAAANVGEERTTPQQPESLSGMVERVQQDAKQRYIMLRLNAPAPGIALIGTYGTDSGTNASMVLYYYGDDAEQYAAASEPRWRHWFGESFKRP</sequence>
<dbReference type="CDD" id="cd07814">
    <property type="entry name" value="SRPBCC_CalC_Aha1-like"/>
    <property type="match status" value="1"/>
</dbReference>
<evidence type="ECO:0000259" key="2">
    <source>
        <dbReference type="Pfam" id="PF08327"/>
    </source>
</evidence>
<protein>
    <submittedName>
        <fullName evidence="3">ATPase</fullName>
    </submittedName>
</protein>
<dbReference type="InterPro" id="IPR013538">
    <property type="entry name" value="ASHA1/2-like_C"/>
</dbReference>
<reference evidence="3 4" key="1">
    <citation type="submission" date="2014-03" db="EMBL/GenBank/DDBJ databases">
        <title>Bradyrhizobium valentinum sp. nov., isolated from effective nodules of Lupinus mariae-josephae, a lupine endemic of basic-lime soils in Eastern Spain.</title>
        <authorList>
            <person name="Duran D."/>
            <person name="Rey L."/>
            <person name="Navarro A."/>
            <person name="Busquets A."/>
            <person name="Imperial J."/>
            <person name="Ruiz-Argueso T."/>
        </authorList>
    </citation>
    <scope>NUCLEOTIDE SEQUENCE [LARGE SCALE GENOMIC DNA]</scope>
    <source>
        <strain evidence="3 4">LmjM3</strain>
    </source>
</reference>
<dbReference type="Pfam" id="PF08327">
    <property type="entry name" value="AHSA1"/>
    <property type="match status" value="1"/>
</dbReference>
<dbReference type="Proteomes" id="UP000051913">
    <property type="component" value="Unassembled WGS sequence"/>
</dbReference>
<proteinExistence type="inferred from homology"/>
<feature type="domain" description="Activator of Hsp90 ATPase homologue 1/2-like C-terminal" evidence="2">
    <location>
        <begin position="22"/>
        <end position="141"/>
    </location>
</feature>
<dbReference type="Gene3D" id="3.30.530.20">
    <property type="match status" value="1"/>
</dbReference>
<dbReference type="OrthoDB" id="8417725at2"/>
<evidence type="ECO:0000256" key="1">
    <source>
        <dbReference type="ARBA" id="ARBA00006817"/>
    </source>
</evidence>
<dbReference type="AlphaFoldDB" id="A0A0R3KZA4"/>
<dbReference type="EMBL" id="LLXX01000162">
    <property type="protein sequence ID" value="KRR00882.1"/>
    <property type="molecule type" value="Genomic_DNA"/>
</dbReference>
<name>A0A0R3KZA4_9BRAD</name>
<dbReference type="RefSeq" id="WP_057853570.1">
    <property type="nucleotide sequence ID" value="NZ_LLXX01000162.1"/>
</dbReference>
<accession>A0A0R3KZA4</accession>
<dbReference type="SUPFAM" id="SSF55961">
    <property type="entry name" value="Bet v1-like"/>
    <property type="match status" value="1"/>
</dbReference>
<comment type="caution">
    <text evidence="3">The sequence shown here is derived from an EMBL/GenBank/DDBJ whole genome shotgun (WGS) entry which is preliminary data.</text>
</comment>
<dbReference type="InterPro" id="IPR023393">
    <property type="entry name" value="START-like_dom_sf"/>
</dbReference>
<gene>
    <name evidence="3" type="ORF">CP49_31120</name>
</gene>
<evidence type="ECO:0000313" key="4">
    <source>
        <dbReference type="Proteomes" id="UP000051913"/>
    </source>
</evidence>
<keyword evidence="4" id="KW-1185">Reference proteome</keyword>